<dbReference type="PANTHER" id="PTHR10201:SF331">
    <property type="entry name" value="MATRIX METALLOPROTEINASE-14-LIKE ISOFORM X1"/>
    <property type="match status" value="1"/>
</dbReference>
<dbReference type="PRINTS" id="PR00138">
    <property type="entry name" value="MATRIXIN"/>
</dbReference>
<dbReference type="InterPro" id="IPR021190">
    <property type="entry name" value="Pept_M10A"/>
</dbReference>
<dbReference type="SMART" id="SM00235">
    <property type="entry name" value="ZnMc"/>
    <property type="match status" value="1"/>
</dbReference>
<reference evidence="8" key="1">
    <citation type="submission" date="2020-10" db="EMBL/GenBank/DDBJ databases">
        <title>Sequencing the genomes of 1000 actinobacteria strains.</title>
        <authorList>
            <person name="Klenk H.-P."/>
        </authorList>
    </citation>
    <scope>NUCLEOTIDE SEQUENCE</scope>
    <source>
        <strain evidence="8">DSM 46832</strain>
    </source>
</reference>
<accession>A0A927M639</accession>
<feature type="domain" description="Peptidase metallopeptidase" evidence="7">
    <location>
        <begin position="55"/>
        <end position="220"/>
    </location>
</feature>
<feature type="chain" id="PRO_5036928944" description="Peptidase metallopeptidase domain-containing protein" evidence="6">
    <location>
        <begin position="20"/>
        <end position="220"/>
    </location>
</feature>
<keyword evidence="9" id="KW-1185">Reference proteome</keyword>
<feature type="compositionally biased region" description="Low complexity" evidence="5">
    <location>
        <begin position="19"/>
        <end position="30"/>
    </location>
</feature>
<dbReference type="InterPro" id="IPR033739">
    <property type="entry name" value="M10A_MMP"/>
</dbReference>
<dbReference type="RefSeq" id="WP_192767496.1">
    <property type="nucleotide sequence ID" value="NZ_JADBEB010000001.1"/>
</dbReference>
<dbReference type="EMBL" id="JADBEB010000001">
    <property type="protein sequence ID" value="MBE1487692.1"/>
    <property type="molecule type" value="Genomic_DNA"/>
</dbReference>
<dbReference type="Pfam" id="PF00413">
    <property type="entry name" value="Peptidase_M10"/>
    <property type="match status" value="1"/>
</dbReference>
<proteinExistence type="predicted"/>
<name>A0A927M639_9ACTN</name>
<dbReference type="GO" id="GO:0030574">
    <property type="term" value="P:collagen catabolic process"/>
    <property type="evidence" value="ECO:0007669"/>
    <property type="project" value="TreeGrafter"/>
</dbReference>
<sequence length="220" mass="23211">MAAAGVVATLIVSPSAVNAAEGPGPAAPAATSKTTPLRYDHLPPASAGASRFVLDAGTWLPDRTLTYRFANGTADVGGFEQRSAIRLALDLWATETNLSFSEVTTGGQLVFSFVTDNHSDGFPFDNQGGVLAHGFFPPPTNTTSIAGDVHFDDDETWSTLSQSSSAQPIDLRTVAAHEIGHALGLRHSADRNALMFDFYNGSHRFLSADDIAGIQAKYGE</sequence>
<keyword evidence="1" id="KW-0645">Protease</keyword>
<dbReference type="PANTHER" id="PTHR10201">
    <property type="entry name" value="MATRIX METALLOPROTEINASE"/>
    <property type="match status" value="1"/>
</dbReference>
<dbReference type="InterPro" id="IPR006026">
    <property type="entry name" value="Peptidase_Metallo"/>
</dbReference>
<evidence type="ECO:0000256" key="3">
    <source>
        <dbReference type="ARBA" id="ARBA00022801"/>
    </source>
</evidence>
<dbReference type="Proteomes" id="UP000649753">
    <property type="component" value="Unassembled WGS sequence"/>
</dbReference>
<keyword evidence="2" id="KW-0479">Metal-binding</keyword>
<keyword evidence="6" id="KW-0732">Signal</keyword>
<evidence type="ECO:0000313" key="9">
    <source>
        <dbReference type="Proteomes" id="UP000649753"/>
    </source>
</evidence>
<evidence type="ECO:0000256" key="1">
    <source>
        <dbReference type="ARBA" id="ARBA00022670"/>
    </source>
</evidence>
<dbReference type="GO" id="GO:0030198">
    <property type="term" value="P:extracellular matrix organization"/>
    <property type="evidence" value="ECO:0007669"/>
    <property type="project" value="TreeGrafter"/>
</dbReference>
<feature type="region of interest" description="Disordered" evidence="5">
    <location>
        <begin position="18"/>
        <end position="40"/>
    </location>
</feature>
<dbReference type="GO" id="GO:0008270">
    <property type="term" value="F:zinc ion binding"/>
    <property type="evidence" value="ECO:0007669"/>
    <property type="project" value="InterPro"/>
</dbReference>
<keyword evidence="4" id="KW-0862">Zinc</keyword>
<keyword evidence="3" id="KW-0378">Hydrolase</keyword>
<dbReference type="Gene3D" id="3.40.390.10">
    <property type="entry name" value="Collagenase (Catalytic Domain)"/>
    <property type="match status" value="1"/>
</dbReference>
<evidence type="ECO:0000256" key="5">
    <source>
        <dbReference type="SAM" id="MobiDB-lite"/>
    </source>
</evidence>
<evidence type="ECO:0000256" key="2">
    <source>
        <dbReference type="ARBA" id="ARBA00022723"/>
    </source>
</evidence>
<dbReference type="CDD" id="cd04278">
    <property type="entry name" value="ZnMc_MMP"/>
    <property type="match status" value="1"/>
</dbReference>
<evidence type="ECO:0000256" key="6">
    <source>
        <dbReference type="SAM" id="SignalP"/>
    </source>
</evidence>
<organism evidence="8 9">
    <name type="scientific">Plantactinospora soyae</name>
    <dbReference type="NCBI Taxonomy" id="1544732"/>
    <lineage>
        <taxon>Bacteria</taxon>
        <taxon>Bacillati</taxon>
        <taxon>Actinomycetota</taxon>
        <taxon>Actinomycetes</taxon>
        <taxon>Micromonosporales</taxon>
        <taxon>Micromonosporaceae</taxon>
        <taxon>Plantactinospora</taxon>
    </lineage>
</organism>
<dbReference type="GO" id="GO:0004222">
    <property type="term" value="F:metalloendopeptidase activity"/>
    <property type="evidence" value="ECO:0007669"/>
    <property type="project" value="InterPro"/>
</dbReference>
<feature type="signal peptide" evidence="6">
    <location>
        <begin position="1"/>
        <end position="19"/>
    </location>
</feature>
<dbReference type="InterPro" id="IPR001818">
    <property type="entry name" value="Pept_M10_metallopeptidase"/>
</dbReference>
<evidence type="ECO:0000259" key="7">
    <source>
        <dbReference type="SMART" id="SM00235"/>
    </source>
</evidence>
<dbReference type="InterPro" id="IPR024079">
    <property type="entry name" value="MetalloPept_cat_dom_sf"/>
</dbReference>
<comment type="caution">
    <text evidence="8">The sequence shown here is derived from an EMBL/GenBank/DDBJ whole genome shotgun (WGS) entry which is preliminary data.</text>
</comment>
<gene>
    <name evidence="8" type="ORF">H4W31_003330</name>
</gene>
<protein>
    <recommendedName>
        <fullName evidence="7">Peptidase metallopeptidase domain-containing protein</fullName>
    </recommendedName>
</protein>
<dbReference type="GO" id="GO:0005615">
    <property type="term" value="C:extracellular space"/>
    <property type="evidence" value="ECO:0007669"/>
    <property type="project" value="TreeGrafter"/>
</dbReference>
<evidence type="ECO:0000313" key="8">
    <source>
        <dbReference type="EMBL" id="MBE1487692.1"/>
    </source>
</evidence>
<evidence type="ECO:0000256" key="4">
    <source>
        <dbReference type="ARBA" id="ARBA00022833"/>
    </source>
</evidence>
<dbReference type="AlphaFoldDB" id="A0A927M639"/>
<dbReference type="GO" id="GO:0006508">
    <property type="term" value="P:proteolysis"/>
    <property type="evidence" value="ECO:0007669"/>
    <property type="project" value="UniProtKB-KW"/>
</dbReference>
<dbReference type="GO" id="GO:0031012">
    <property type="term" value="C:extracellular matrix"/>
    <property type="evidence" value="ECO:0007669"/>
    <property type="project" value="InterPro"/>
</dbReference>
<dbReference type="SUPFAM" id="SSF55486">
    <property type="entry name" value="Metalloproteases ('zincins'), catalytic domain"/>
    <property type="match status" value="1"/>
</dbReference>